<sequence length="156" mass="17618">MNRSKLVFHGCPEKELARFLTLFYVHQNFPARKVIAGIHIRVLIGIAILRSVCFKTPTKQCCVQITRLERADNSKRTTSHAPGFWEMDLRNNTLSPHRRRYPMGLCDAPGRVEGSNMMEWRDTLPGLHYRRTSTAATSCLSPGERLGEDAVGSGFS</sequence>
<dbReference type="EMBL" id="BPLQ01010407">
    <property type="protein sequence ID" value="GIY50570.1"/>
    <property type="molecule type" value="Genomic_DNA"/>
</dbReference>
<evidence type="ECO:0000313" key="1">
    <source>
        <dbReference type="EMBL" id="GIY50570.1"/>
    </source>
</evidence>
<dbReference type="Proteomes" id="UP001054837">
    <property type="component" value="Unassembled WGS sequence"/>
</dbReference>
<comment type="caution">
    <text evidence="1">The sequence shown here is derived from an EMBL/GenBank/DDBJ whole genome shotgun (WGS) entry which is preliminary data.</text>
</comment>
<proteinExistence type="predicted"/>
<gene>
    <name evidence="1" type="ORF">CDAR_379051</name>
</gene>
<protein>
    <submittedName>
        <fullName evidence="1">Uncharacterized protein</fullName>
    </submittedName>
</protein>
<keyword evidence="2" id="KW-1185">Reference proteome</keyword>
<accession>A0AAV4TZ85</accession>
<evidence type="ECO:0000313" key="2">
    <source>
        <dbReference type="Proteomes" id="UP001054837"/>
    </source>
</evidence>
<name>A0AAV4TZ85_9ARAC</name>
<reference evidence="1 2" key="1">
    <citation type="submission" date="2021-06" db="EMBL/GenBank/DDBJ databases">
        <title>Caerostris darwini draft genome.</title>
        <authorList>
            <person name="Kono N."/>
            <person name="Arakawa K."/>
        </authorList>
    </citation>
    <scope>NUCLEOTIDE SEQUENCE [LARGE SCALE GENOMIC DNA]</scope>
</reference>
<organism evidence="1 2">
    <name type="scientific">Caerostris darwini</name>
    <dbReference type="NCBI Taxonomy" id="1538125"/>
    <lineage>
        <taxon>Eukaryota</taxon>
        <taxon>Metazoa</taxon>
        <taxon>Ecdysozoa</taxon>
        <taxon>Arthropoda</taxon>
        <taxon>Chelicerata</taxon>
        <taxon>Arachnida</taxon>
        <taxon>Araneae</taxon>
        <taxon>Araneomorphae</taxon>
        <taxon>Entelegynae</taxon>
        <taxon>Araneoidea</taxon>
        <taxon>Araneidae</taxon>
        <taxon>Caerostris</taxon>
    </lineage>
</organism>
<dbReference type="AlphaFoldDB" id="A0AAV4TZ85"/>